<evidence type="ECO:0000313" key="1">
    <source>
        <dbReference type="EMBL" id="GFU46121.1"/>
    </source>
</evidence>
<evidence type="ECO:0000313" key="2">
    <source>
        <dbReference type="Proteomes" id="UP000887013"/>
    </source>
</evidence>
<sequence length="115" mass="12908">MIRAVDWCKRFLISFLSEILSLENSIPNPNGSKQLTSSNFLIQYRMLRVGAETTLSLVSNKFTTASAKNIIFKRLICKMFLSKTVQHQMAVLSAASVTISRAFNRTGLDFFVVPS</sequence>
<proteinExistence type="predicted"/>
<comment type="caution">
    <text evidence="1">The sequence shown here is derived from an EMBL/GenBank/DDBJ whole genome shotgun (WGS) entry which is preliminary data.</text>
</comment>
<name>A0A8X6USR7_NEPPI</name>
<dbReference type="EMBL" id="BMAW01036857">
    <property type="protein sequence ID" value="GFU46121.1"/>
    <property type="molecule type" value="Genomic_DNA"/>
</dbReference>
<protein>
    <submittedName>
        <fullName evidence="1">Uncharacterized protein</fullName>
    </submittedName>
</protein>
<organism evidence="1 2">
    <name type="scientific">Nephila pilipes</name>
    <name type="common">Giant wood spider</name>
    <name type="synonym">Nephila maculata</name>
    <dbReference type="NCBI Taxonomy" id="299642"/>
    <lineage>
        <taxon>Eukaryota</taxon>
        <taxon>Metazoa</taxon>
        <taxon>Ecdysozoa</taxon>
        <taxon>Arthropoda</taxon>
        <taxon>Chelicerata</taxon>
        <taxon>Arachnida</taxon>
        <taxon>Araneae</taxon>
        <taxon>Araneomorphae</taxon>
        <taxon>Entelegynae</taxon>
        <taxon>Araneoidea</taxon>
        <taxon>Nephilidae</taxon>
        <taxon>Nephila</taxon>
    </lineage>
</organism>
<gene>
    <name evidence="1" type="ORF">NPIL_461221</name>
</gene>
<reference evidence="1" key="1">
    <citation type="submission" date="2020-08" db="EMBL/GenBank/DDBJ databases">
        <title>Multicomponent nature underlies the extraordinary mechanical properties of spider dragline silk.</title>
        <authorList>
            <person name="Kono N."/>
            <person name="Nakamura H."/>
            <person name="Mori M."/>
            <person name="Yoshida Y."/>
            <person name="Ohtoshi R."/>
            <person name="Malay A.D."/>
            <person name="Moran D.A.P."/>
            <person name="Tomita M."/>
            <person name="Numata K."/>
            <person name="Arakawa K."/>
        </authorList>
    </citation>
    <scope>NUCLEOTIDE SEQUENCE</scope>
</reference>
<dbReference type="AlphaFoldDB" id="A0A8X6USR7"/>
<keyword evidence="2" id="KW-1185">Reference proteome</keyword>
<accession>A0A8X6USR7</accession>
<dbReference type="Proteomes" id="UP000887013">
    <property type="component" value="Unassembled WGS sequence"/>
</dbReference>